<dbReference type="EMBL" id="FMZO01000006">
    <property type="protein sequence ID" value="SDD11482.1"/>
    <property type="molecule type" value="Genomic_DNA"/>
</dbReference>
<dbReference type="GO" id="GO:0016787">
    <property type="term" value="F:hydrolase activity"/>
    <property type="evidence" value="ECO:0007669"/>
    <property type="project" value="UniProtKB-KW"/>
</dbReference>
<dbReference type="PANTHER" id="PTHR47572">
    <property type="entry name" value="LIPOPROTEIN-RELATED"/>
    <property type="match status" value="1"/>
</dbReference>
<feature type="domain" description="SMP-30/Gluconolactonase/LRE-like region" evidence="2">
    <location>
        <begin position="22"/>
        <end position="247"/>
    </location>
</feature>
<dbReference type="InterPro" id="IPR011042">
    <property type="entry name" value="6-blade_b-propeller_TolB-like"/>
</dbReference>
<name>A0A1G6S3J0_NIADE</name>
<dbReference type="Pfam" id="PF08450">
    <property type="entry name" value="SGL"/>
    <property type="match status" value="1"/>
</dbReference>
<dbReference type="RefSeq" id="WP_090390413.1">
    <property type="nucleotide sequence ID" value="NZ_FMZO01000006.1"/>
</dbReference>
<keyword evidence="1" id="KW-0378">Hydrolase</keyword>
<evidence type="ECO:0000313" key="3">
    <source>
        <dbReference type="EMBL" id="SDD11482.1"/>
    </source>
</evidence>
<evidence type="ECO:0000259" key="2">
    <source>
        <dbReference type="Pfam" id="PF08450"/>
    </source>
</evidence>
<dbReference type="InterPro" id="IPR000033">
    <property type="entry name" value="LDLR_classB_rpt"/>
</dbReference>
<dbReference type="Gene3D" id="2.120.10.30">
    <property type="entry name" value="TolB, C-terminal domain"/>
    <property type="match status" value="1"/>
</dbReference>
<dbReference type="STRING" id="1285928.SAMN04487894_10681"/>
<reference evidence="4" key="1">
    <citation type="submission" date="2016-10" db="EMBL/GenBank/DDBJ databases">
        <authorList>
            <person name="Varghese N."/>
            <person name="Submissions S."/>
        </authorList>
    </citation>
    <scope>NUCLEOTIDE SEQUENCE [LARGE SCALE GENOMIC DNA]</scope>
    <source>
        <strain evidence="4">DSM 25811 / CCM 8410 / LMG 26954 / E90</strain>
    </source>
</reference>
<dbReference type="OrthoDB" id="241638at2"/>
<evidence type="ECO:0000313" key="4">
    <source>
        <dbReference type="Proteomes" id="UP000198757"/>
    </source>
</evidence>
<proteinExistence type="predicted"/>
<keyword evidence="4" id="KW-1185">Reference proteome</keyword>
<dbReference type="SMART" id="SM00135">
    <property type="entry name" value="LY"/>
    <property type="match status" value="1"/>
</dbReference>
<gene>
    <name evidence="3" type="ORF">SAMN04487894_10681</name>
</gene>
<dbReference type="InterPro" id="IPR051262">
    <property type="entry name" value="SMP-30/CGR1_Lactonase"/>
</dbReference>
<protein>
    <submittedName>
        <fullName evidence="3">Gluconolactonase</fullName>
    </submittedName>
</protein>
<accession>A0A1G6S3J0</accession>
<evidence type="ECO:0000256" key="1">
    <source>
        <dbReference type="ARBA" id="ARBA00022801"/>
    </source>
</evidence>
<dbReference type="Proteomes" id="UP000198757">
    <property type="component" value="Unassembled WGS sequence"/>
</dbReference>
<dbReference type="InterPro" id="IPR013658">
    <property type="entry name" value="SGL"/>
</dbReference>
<sequence>MKQGTYQEFKGAMTVWQYPFYTEGPAVDAAGELFVTNLQGGQILRITQEGNAAEWARSSCPNGQMIAANGEHWICDSNEACVKRFDPSGKFSGVLAEGIVGDQMIRCPNDLADDGDGGFFFTDSVRHTGIVGHVDRHGKKRLIAKYLDYPNGIALHPVTHHLFIAESYQNRILVVDLDRASPAPVVLCDLPRHASGKATANLPDGLAFDCFHNLWVAHYGMAGIQLLDEQGTYMGKLETGFLLTSNVYLQDGLLLVTGGSGEPGPGFVQLLKKEESEI</sequence>
<dbReference type="PANTHER" id="PTHR47572:SF4">
    <property type="entry name" value="LACTONASE DRP35"/>
    <property type="match status" value="1"/>
</dbReference>
<dbReference type="SUPFAM" id="SSF63829">
    <property type="entry name" value="Calcium-dependent phosphotriesterase"/>
    <property type="match status" value="1"/>
</dbReference>
<dbReference type="AlphaFoldDB" id="A0A1G6S3J0"/>
<organism evidence="3 4">
    <name type="scientific">Niabella drilacis (strain DSM 25811 / CCM 8410 / CCUG 62505 / LMG 26954 / E90)</name>
    <dbReference type="NCBI Taxonomy" id="1285928"/>
    <lineage>
        <taxon>Bacteria</taxon>
        <taxon>Pseudomonadati</taxon>
        <taxon>Bacteroidota</taxon>
        <taxon>Chitinophagia</taxon>
        <taxon>Chitinophagales</taxon>
        <taxon>Chitinophagaceae</taxon>
        <taxon>Niabella</taxon>
    </lineage>
</organism>